<reference evidence="4" key="1">
    <citation type="submission" date="2021-02" db="EMBL/GenBank/DDBJ databases">
        <authorList>
            <person name="Dougan E. K."/>
            <person name="Rhodes N."/>
            <person name="Thang M."/>
            <person name="Chan C."/>
        </authorList>
    </citation>
    <scope>NUCLEOTIDE SEQUENCE</scope>
</reference>
<keyword evidence="5" id="KW-1185">Reference proteome</keyword>
<feature type="signal peptide" evidence="2">
    <location>
        <begin position="1"/>
        <end position="19"/>
    </location>
</feature>
<gene>
    <name evidence="4" type="ORF">SPIL2461_LOCUS16713</name>
</gene>
<keyword evidence="2" id="KW-0732">Signal</keyword>
<feature type="chain" id="PRO_5032840627" description="PpiC domain-containing protein" evidence="2">
    <location>
        <begin position="20"/>
        <end position="2144"/>
    </location>
</feature>
<dbReference type="Pfam" id="PF12228">
    <property type="entry name" value="DUF3604"/>
    <property type="match status" value="2"/>
</dbReference>
<evidence type="ECO:0000256" key="1">
    <source>
        <dbReference type="SAM" id="Phobius"/>
    </source>
</evidence>
<evidence type="ECO:0000256" key="2">
    <source>
        <dbReference type="SAM" id="SignalP"/>
    </source>
</evidence>
<evidence type="ECO:0000313" key="4">
    <source>
        <dbReference type="EMBL" id="CAE7635048.1"/>
    </source>
</evidence>
<comment type="caution">
    <text evidence="4">The sequence shown here is derived from an EMBL/GenBank/DDBJ whole genome shotgun (WGS) entry which is preliminary data.</text>
</comment>
<feature type="transmembrane region" description="Helical" evidence="1">
    <location>
        <begin position="1932"/>
        <end position="1950"/>
    </location>
</feature>
<dbReference type="InterPro" id="IPR032809">
    <property type="entry name" value="Put_HupE_UreJ"/>
</dbReference>
<dbReference type="EMBL" id="CAJNIZ010042748">
    <property type="protein sequence ID" value="CAE7635048.1"/>
    <property type="molecule type" value="Genomic_DNA"/>
</dbReference>
<dbReference type="GO" id="GO:0003755">
    <property type="term" value="F:peptidyl-prolyl cis-trans isomerase activity"/>
    <property type="evidence" value="ECO:0007669"/>
    <property type="project" value="InterPro"/>
</dbReference>
<feature type="transmembrane region" description="Helical" evidence="1">
    <location>
        <begin position="1843"/>
        <end position="1867"/>
    </location>
</feature>
<dbReference type="OrthoDB" id="10632778at2759"/>
<dbReference type="InterPro" id="IPR023296">
    <property type="entry name" value="Glyco_hydro_beta-prop_sf"/>
</dbReference>
<dbReference type="InterPro" id="IPR022028">
    <property type="entry name" value="DUF3604"/>
</dbReference>
<dbReference type="InterPro" id="IPR000297">
    <property type="entry name" value="PPIase_PpiC"/>
</dbReference>
<keyword evidence="1" id="KW-0472">Membrane</keyword>
<dbReference type="Gene3D" id="3.20.20.140">
    <property type="entry name" value="Metal-dependent hydrolases"/>
    <property type="match status" value="1"/>
</dbReference>
<dbReference type="Pfam" id="PF13145">
    <property type="entry name" value="Rotamase_2"/>
    <property type="match status" value="1"/>
</dbReference>
<accession>A0A812VP16</accession>
<dbReference type="Proteomes" id="UP000649617">
    <property type="component" value="Unassembled WGS sequence"/>
</dbReference>
<proteinExistence type="predicted"/>
<dbReference type="Gene3D" id="3.30.70.100">
    <property type="match status" value="1"/>
</dbReference>
<organism evidence="4 5">
    <name type="scientific">Symbiodinium pilosum</name>
    <name type="common">Dinoflagellate</name>
    <dbReference type="NCBI Taxonomy" id="2952"/>
    <lineage>
        <taxon>Eukaryota</taxon>
        <taxon>Sar</taxon>
        <taxon>Alveolata</taxon>
        <taxon>Dinophyceae</taxon>
        <taxon>Suessiales</taxon>
        <taxon>Symbiodiniaceae</taxon>
        <taxon>Symbiodinium</taxon>
    </lineage>
</organism>
<sequence>MALLLATITLSACSAPVEQETEISQTPEPAPAADAPPVAPRFGGVQLTIPNEVITAEPRENARRNAYFGDLHVHTDYSFDAYAFGTVATPYDAYRYAQGEAIAHPAGFDMQLRQPLDFYAVTDHAMFLGAVKAAADRSTAFSKFPHVQDLHDLNDPSNLNLESLPQRIKAFSGFLPDTLSRVASGDIDIELVNAIAKSAWADIIRAAQTHNRPGEFTTFVAYEYTSSTDDRGLWDWMDGLRSQGIESLAIPHNSNGSNGQMFKMVDWAGNPMDDSYAQQRLRNEPLVEITQVKGTSETHPALSDNDEWANFEIMPYRIATTLYSEPRGSYARDALLNGLTLQDQGVANAYQFGFVGASDTHTGAASLDEDNFFSKTGLLDADGGRRGSIPLSAGDAEIIKAAGRVEVKEIDGGTYASGAYETWGASGLTGVWAEENTRGAIYDAFRRKETFATSGPRLQARLFAGFDFDDELLASSDRYEQAYARGVSMGSELHAKADRPPVFLAWAARDATSAALQRLQIVKGWTIEGEHHEFVYDVACSDGGEVDPNTHRCPDNGAGVDLTDCSITQDVGAGELQAVWTDSDYNPAHRAFYYVRALENPTCRWSTWDAVRAGVAPRSDLHKTIQERERYKMQKAIRNRLLAGTVACLAMCFGIQSASGETPERNAYFGDTHIHTMYSFDAFMGSVRTTPDHAYRYAKGEPIDHPAGMKLRISGPPLDFLMVSDHAKYLGVFAAQIDPQAPYYGHPDAQDLVPKGSPLDSTVKRLRELEAEGHRFMGAPVWEYAWQKIIEAAQRHNDPGTFTTFIGYEYTPTPGSRHLHRNVVFRGSRVPDRPFSSGDSMDPEDLWNWLDGLRADGIEALAIPHNMNQSDGLAYQGVTFKGAPIDRAYAEKRMRNEPIAEISQQKGTSETHPSLSPNDEWADFQIVQYYLNRTENKNPISVFKGGYYRDALNTGLEFQARSGFNPYQQGVIGASDTHLSAGPFEEDNYFSGGPNDAVSRGSAYPDAGDANASWEDFWTPRSATHGTGGLAGVWAEENTRDSLYDAMRRKETFATSGPRIRVRLFGGDLPANVADLADPIQASYANGVAMGGMLDAPSKQAPRFLVWATRDPNAGWLQRAQIIKGWVEEGEAKEAVFDVACSDGLSPDPDTHRCPDNGARVNLADCSVSSDTGAVMLKETWKDPNFDPDQQAYYYVRVLENPSCRWSTWDAIRLGIEPNPNLPAVHQERAWSSPIWPLCNGTCLLLLVLGRDAPLYAHIASPDVHVREDLQQIVMYLHGRDEGKQLTRLAVSGDGIHFEGKSEVLGRPYFRVINHEGYYYAMSMPGYLYRSQNGLSEYEAGPRFFSDDMRHSALLIRDGLLHVFYTQRGDAPERILLATIDMAGDWLKWQASAPIEVLRPETVWEGANLPIEASRAGYVNVPVNQLRDPAVYQENGESYLLYAVAGEGDFRDQELMAWYKDPLLFFLLVGTVIFAFSQWASQKDGEYNIVVGEADIQRLKDQWSMQMRRPPNSQELKGLVDQFIKEEIYYREAMRLGLDANDTIVRRRMVQKLTFLTEDIATSGAFTEEALRAFYQDNLSTYRLADQYSFKHRYFSEDRRDNARVDAAAALADSTITGDPFMLQRQYALRSEREIGDLFGREFAASLVNMQPQDIWQGPIQSAYGWHVILLTDKRQRAMMPTLAILKNCERNTTLFMLIQSLKRCCFLLILTCVPLSVGADEIRPAFLQITEQVDTDGRHWFSVLWKQPAVQNGRLAITPVFPTDCELREESPPEVTSTAFIQRWQTDCDLSSASIHIDGLSMTLTDVMVHYNDIDGSTNNYVLRPENPTLNLATDTPGTLSYLWIGVEHLIFGIDHVLFVIGLVLFIRAPWALLKTVTAFTVAHSITLALSVLGWVKIDQGPVEAIIALSILFLARELVEEPDKRSRLTVANPWIMAFIFGLLHGLGFAGALSDVGLPEEGLWLALLLFNVGIELVQAQDQAPVPVRNQVAETTGTPITTMRHWKIKKDSFPQFLHASQTGVWPYFEKIGARVVGMWQVINVKPDDKSGGMENSGFTVHQNNGLEYDEAILVTRYASVEHWQATRDAVALGGDGPDYAALVAALSTRRDLTLETSALAVSSTGITNHLIDFFDRKIRRSIEAE</sequence>
<keyword evidence="1" id="KW-1133">Transmembrane helix</keyword>
<evidence type="ECO:0000259" key="3">
    <source>
        <dbReference type="Pfam" id="PF13145"/>
    </source>
</evidence>
<dbReference type="Pfam" id="PF13795">
    <property type="entry name" value="HupE_UreJ_2"/>
    <property type="match status" value="1"/>
</dbReference>
<evidence type="ECO:0000313" key="5">
    <source>
        <dbReference type="Proteomes" id="UP000649617"/>
    </source>
</evidence>
<name>A0A812VP16_SYMPI</name>
<feature type="domain" description="PpiC" evidence="3">
    <location>
        <begin position="1567"/>
        <end position="1676"/>
    </location>
</feature>
<protein>
    <recommendedName>
        <fullName evidence="3">PpiC domain-containing protein</fullName>
    </recommendedName>
</protein>
<dbReference type="SUPFAM" id="SSF75005">
    <property type="entry name" value="Arabinanase/levansucrase/invertase"/>
    <property type="match status" value="1"/>
</dbReference>
<keyword evidence="1" id="KW-0812">Transmembrane</keyword>